<organism evidence="4 5">
    <name type="scientific">Merluccius polli</name>
    <name type="common">Benguela hake</name>
    <name type="synonym">Merluccius cadenati</name>
    <dbReference type="NCBI Taxonomy" id="89951"/>
    <lineage>
        <taxon>Eukaryota</taxon>
        <taxon>Metazoa</taxon>
        <taxon>Chordata</taxon>
        <taxon>Craniata</taxon>
        <taxon>Vertebrata</taxon>
        <taxon>Euteleostomi</taxon>
        <taxon>Actinopterygii</taxon>
        <taxon>Neopterygii</taxon>
        <taxon>Teleostei</taxon>
        <taxon>Neoteleostei</taxon>
        <taxon>Acanthomorphata</taxon>
        <taxon>Zeiogadaria</taxon>
        <taxon>Gadariae</taxon>
        <taxon>Gadiformes</taxon>
        <taxon>Gadoidei</taxon>
        <taxon>Merlucciidae</taxon>
        <taxon>Merluccius</taxon>
    </lineage>
</organism>
<gene>
    <name evidence="4" type="primary">ZKSCAN2_2</name>
    <name evidence="4" type="ORF">N1851_007602</name>
</gene>
<sequence>MEGTTRKNTPWTVAEVETLLSVVAEDRIQKELDGATRNEKVYKEIARTLAESGYHRTFQQCREKFKKLKSDYRQIKDKNGRSGSNHVSWKWYEQMDQIYGRRPAMNVRERGLDSDRQLLESIIDGKCFCVVCLKATLHITYPIDSTSISDEDGSCTTDEAPPAALDSVPTLPPPSPAAGTSSRGQGVTPGKKRKRSPSKDLASILIKMNKNDVKEQELNRAQQEEHLKLILENSEKNRELEAVLRREEAEQTAAFNQSFLGVLGSLVEVMRDRRV</sequence>
<name>A0AA47P5A2_MERPO</name>
<accession>A0AA47P5A2</accession>
<feature type="domain" description="Myb/SANT-like DNA-binding" evidence="3">
    <location>
        <begin position="10"/>
        <end position="98"/>
    </location>
</feature>
<dbReference type="PANTHER" id="PTHR47595:SF1">
    <property type="entry name" value="MYB_SANT-LIKE DNA-BINDING DOMAIN-CONTAINING PROTEIN"/>
    <property type="match status" value="1"/>
</dbReference>
<dbReference type="AlphaFoldDB" id="A0AA47P5A2"/>
<dbReference type="InterPro" id="IPR044822">
    <property type="entry name" value="Myb_DNA-bind_4"/>
</dbReference>
<evidence type="ECO:0000313" key="5">
    <source>
        <dbReference type="Proteomes" id="UP001174136"/>
    </source>
</evidence>
<evidence type="ECO:0000256" key="2">
    <source>
        <dbReference type="SAM" id="MobiDB-lite"/>
    </source>
</evidence>
<reference evidence="4" key="1">
    <citation type="journal article" date="2023" name="Front. Mar. Sci.">
        <title>A new Merluccius polli reference genome to investigate the effects of global change in West African waters.</title>
        <authorList>
            <person name="Mateo J.L."/>
            <person name="Blanco-Fernandez C."/>
            <person name="Garcia-Vazquez E."/>
            <person name="Machado-Schiaffino G."/>
        </authorList>
    </citation>
    <scope>NUCLEOTIDE SEQUENCE</scope>
    <source>
        <strain evidence="4">C29</strain>
        <tissue evidence="4">Fin</tissue>
    </source>
</reference>
<dbReference type="EMBL" id="JAOPHQ010001336">
    <property type="protein sequence ID" value="KAK0151261.1"/>
    <property type="molecule type" value="Genomic_DNA"/>
</dbReference>
<feature type="coiled-coil region" evidence="1">
    <location>
        <begin position="204"/>
        <end position="250"/>
    </location>
</feature>
<comment type="caution">
    <text evidence="4">The sequence shown here is derived from an EMBL/GenBank/DDBJ whole genome shotgun (WGS) entry which is preliminary data.</text>
</comment>
<proteinExistence type="predicted"/>
<feature type="region of interest" description="Disordered" evidence="2">
    <location>
        <begin position="148"/>
        <end position="201"/>
    </location>
</feature>
<evidence type="ECO:0000256" key="1">
    <source>
        <dbReference type="SAM" id="Coils"/>
    </source>
</evidence>
<dbReference type="Pfam" id="PF13837">
    <property type="entry name" value="Myb_DNA-bind_4"/>
    <property type="match status" value="1"/>
</dbReference>
<dbReference type="Proteomes" id="UP001174136">
    <property type="component" value="Unassembled WGS sequence"/>
</dbReference>
<dbReference type="Gene3D" id="1.10.10.60">
    <property type="entry name" value="Homeodomain-like"/>
    <property type="match status" value="1"/>
</dbReference>
<keyword evidence="1" id="KW-0175">Coiled coil</keyword>
<evidence type="ECO:0000313" key="4">
    <source>
        <dbReference type="EMBL" id="KAK0151261.1"/>
    </source>
</evidence>
<dbReference type="PANTHER" id="PTHR47595">
    <property type="entry name" value="HEAT SHOCK 70 KDA PROTEIN 14"/>
    <property type="match status" value="1"/>
</dbReference>
<dbReference type="FunFam" id="1.10.10.60:FF:000032">
    <property type="entry name" value="Zinc finger and SCAN domain-containing 20"/>
    <property type="match status" value="1"/>
</dbReference>
<keyword evidence="5" id="KW-1185">Reference proteome</keyword>
<evidence type="ECO:0000259" key="3">
    <source>
        <dbReference type="Pfam" id="PF13837"/>
    </source>
</evidence>
<protein>
    <submittedName>
        <fullName evidence="4">Zinc finger protein with KRAB and SCAN domains 2</fullName>
    </submittedName>
</protein>